<sequence>MRLEILQVPGCPHVALLEHRLENVLADRRLEVRISHRVIDDPADAADAGMTGSPTLLVDGADPFAVPGLVPSVSCRLYPAEGGGVGGAPSVAALRQALHTAAADTVDEPADGRGNCCSAGTAAESPLAGLGEWRDAARPQTPAERAVHHAILRAFANRGEAAEEAELDSVAAEFGEPGRRVLDRLHAADVIRLDPAGRIASAYPFSPSPTPHRVRIGGGAVVYAMCAVDALGMSAMLGVGVVIESADPVTGGRITVTVHGESAVATPATVVVFVGAEAGHGPSAETCCTSLNFFTDHATARSWADEHPQVGGIVVDLADATRLGATIFGGTLTT</sequence>
<keyword evidence="1" id="KW-0614">Plasmid</keyword>
<dbReference type="InterPro" id="IPR004927">
    <property type="entry name" value="MerB"/>
</dbReference>
<dbReference type="Proteomes" id="UP000662986">
    <property type="component" value="Plasmid unnamed4"/>
</dbReference>
<gene>
    <name evidence="1" type="ORF">JWS13_03270</name>
</gene>
<evidence type="ECO:0000313" key="1">
    <source>
        <dbReference type="EMBL" id="QSE87682.1"/>
    </source>
</evidence>
<geneLocation type="plasmid" evidence="1 2">
    <name>unnamed4</name>
</geneLocation>
<evidence type="ECO:0000313" key="2">
    <source>
        <dbReference type="Proteomes" id="UP000662986"/>
    </source>
</evidence>
<keyword evidence="2" id="KW-1185">Reference proteome</keyword>
<keyword evidence="1" id="KW-0456">Lyase</keyword>
<dbReference type="Pfam" id="PF03243">
    <property type="entry name" value="MerB"/>
    <property type="match status" value="1"/>
</dbReference>
<name>A0A974VZ24_9NOCA</name>
<organism evidence="1 2">
    <name type="scientific">Rhodococcus pseudokoreensis</name>
    <dbReference type="NCBI Taxonomy" id="2811421"/>
    <lineage>
        <taxon>Bacteria</taxon>
        <taxon>Bacillati</taxon>
        <taxon>Actinomycetota</taxon>
        <taxon>Actinomycetes</taxon>
        <taxon>Mycobacteriales</taxon>
        <taxon>Nocardiaceae</taxon>
        <taxon>Rhodococcus</taxon>
    </lineage>
</organism>
<reference evidence="1 2" key="1">
    <citation type="journal article" date="2021" name="Microbiol. Resour. Announc.">
        <title>Complete Genome Sequences of Two Rhodococcus sp. Strains with Large and Linear Chromosomes, Isolated from Apple Rhizosphere.</title>
        <authorList>
            <person name="Benning S."/>
            <person name="Brugnone N."/>
            <person name="Siani R."/>
            <person name="Kublik S."/>
            <person name="Schloter M."/>
            <person name="Rad V."/>
        </authorList>
    </citation>
    <scope>NUCLEOTIDE SEQUENCE [LARGE SCALE GENOMIC DNA]</scope>
    <source>
        <strain evidence="1 2">R79</strain>
    </source>
</reference>
<dbReference type="GO" id="GO:0016829">
    <property type="term" value="F:lyase activity"/>
    <property type="evidence" value="ECO:0007669"/>
    <property type="project" value="UniProtKB-KW"/>
</dbReference>
<dbReference type="RefSeq" id="WP_206004460.1">
    <property type="nucleotide sequence ID" value="NZ_CP070615.1"/>
</dbReference>
<accession>A0A974VZ24</accession>
<protein>
    <submittedName>
        <fullName evidence="1">Alkylmercury lyase family protein</fullName>
    </submittedName>
</protein>
<reference evidence="1 2" key="2">
    <citation type="journal article" date="2022" name="Arch. Microbiol.">
        <title>Rhodococcus pseudokoreensis sp. nov. isolated from the rhizosphere of young M26 apple rootstocks.</title>
        <authorList>
            <person name="Kampfer P."/>
            <person name="Glaeser S.P."/>
            <person name="Blom J."/>
            <person name="Wolf J."/>
            <person name="Benning S."/>
            <person name="Schloter M."/>
            <person name="Neumann-Schaal M."/>
        </authorList>
    </citation>
    <scope>NUCLEOTIDE SEQUENCE [LARGE SCALE GENOMIC DNA]</scope>
    <source>
        <strain evidence="1 2">R79</strain>
    </source>
</reference>
<dbReference type="SUPFAM" id="SSF160387">
    <property type="entry name" value="NosL/MerB-like"/>
    <property type="match status" value="1"/>
</dbReference>
<proteinExistence type="predicted"/>
<dbReference type="InterPro" id="IPR053717">
    <property type="entry name" value="MerB_lyase_sf"/>
</dbReference>
<dbReference type="EMBL" id="CP070615">
    <property type="protein sequence ID" value="QSE87682.1"/>
    <property type="molecule type" value="Genomic_DNA"/>
</dbReference>
<dbReference type="Gene3D" id="3.30.450.410">
    <property type="match status" value="1"/>
</dbReference>